<feature type="region of interest" description="Disordered" evidence="1">
    <location>
        <begin position="43"/>
        <end position="62"/>
    </location>
</feature>
<feature type="region of interest" description="Disordered" evidence="1">
    <location>
        <begin position="377"/>
        <end position="417"/>
    </location>
</feature>
<reference evidence="3 4" key="1">
    <citation type="submission" date="2018-03" db="EMBL/GenBank/DDBJ databases">
        <title>Genotypic and phenotypic analysis of antagonistic Bacillus spp. isolated from rhizosphere soil of plants in Tibet.</title>
        <authorList>
            <person name="Borriss R."/>
            <person name="Lasch P."/>
            <person name="Wu L."/>
            <person name="Wu H."/>
            <person name="Gao X."/>
        </authorList>
    </citation>
    <scope>NUCLEOTIDE SEQUENCE [LARGE SCALE GENOMIC DNA]</scope>
    <source>
        <strain evidence="3 4">NMSW16</strain>
    </source>
</reference>
<evidence type="ECO:0000256" key="1">
    <source>
        <dbReference type="SAM" id="MobiDB-lite"/>
    </source>
</evidence>
<name>A0ABX5E2T7_9BACI</name>
<evidence type="ECO:0000313" key="4">
    <source>
        <dbReference type="Proteomes" id="UP000239236"/>
    </source>
</evidence>
<dbReference type="RefSeq" id="WP_106101421.1">
    <property type="nucleotide sequence ID" value="NZ_PVRQ01000001.1"/>
</dbReference>
<feature type="compositionally biased region" description="Basic and acidic residues" evidence="1">
    <location>
        <begin position="377"/>
        <end position="392"/>
    </location>
</feature>
<feature type="region of interest" description="Disordered" evidence="1">
    <location>
        <begin position="304"/>
        <end position="337"/>
    </location>
</feature>
<feature type="compositionally biased region" description="Basic and acidic residues" evidence="1">
    <location>
        <begin position="400"/>
        <end position="416"/>
    </location>
</feature>
<accession>A0ABX5E2T7</accession>
<proteinExistence type="predicted"/>
<evidence type="ECO:0000313" key="3">
    <source>
        <dbReference type="EMBL" id="PRT43205.1"/>
    </source>
</evidence>
<evidence type="ECO:0000256" key="2">
    <source>
        <dbReference type="SAM" id="SignalP"/>
    </source>
</evidence>
<keyword evidence="4" id="KW-1185">Reference proteome</keyword>
<organism evidence="3 4">
    <name type="scientific">Bacillus wiedmannii</name>
    <dbReference type="NCBI Taxonomy" id="1890302"/>
    <lineage>
        <taxon>Bacteria</taxon>
        <taxon>Bacillati</taxon>
        <taxon>Bacillota</taxon>
        <taxon>Bacilli</taxon>
        <taxon>Bacillales</taxon>
        <taxon>Bacillaceae</taxon>
        <taxon>Bacillus</taxon>
        <taxon>Bacillus cereus group</taxon>
    </lineage>
</organism>
<dbReference type="EMBL" id="PVRR01000001">
    <property type="protein sequence ID" value="PRT43205.1"/>
    <property type="molecule type" value="Genomic_DNA"/>
</dbReference>
<gene>
    <name evidence="3" type="ORF">C6357_04485</name>
</gene>
<feature type="signal peptide" evidence="2">
    <location>
        <begin position="1"/>
        <end position="26"/>
    </location>
</feature>
<feature type="chain" id="PRO_5046797615" evidence="2">
    <location>
        <begin position="27"/>
        <end position="446"/>
    </location>
</feature>
<sequence length="446" mass="52192">MKNVKFFLMSWLFINVCLFFPLQSQAEEQIEPDQKLNEMNVQEENKEVQEQPEQVNQGKEEQQEVINEQEIEKKIETDQGIITVNKPELKVGEEVRVIVEPKEQNVQSIKGILRLPKNGDQYEQERMLSFKYEEETKRWIANYKVETFDLQGDWNLQLIQSSKETEKEELIENEVKVPFIRINNDTPTIDKELPKLHKVTVDEAKEKLIERKQGDSIRVRVKATDVESVVKEVRVTLKGKENKESTFLLDYNKRDMDWQKVFEITDALPIGTYELLVEIVDAAGNKLVEESEYIVSVLEQKTEDDKKIEERENEDRLEDKKETEKQEDSKVEIPLLEEKPPVVQIPKKEEKVNNLIKEPLKEKEKITYVIKEPLTDNKEVNKAKAQKDKDNKNNNQVVSKKNEKKEETEDKKEAKSEQGIQASNVFAIMSGLFVLFLVLKSNKEWG</sequence>
<comment type="caution">
    <text evidence="3">The sequence shown here is derived from an EMBL/GenBank/DDBJ whole genome shotgun (WGS) entry which is preliminary data.</text>
</comment>
<keyword evidence="2" id="KW-0732">Signal</keyword>
<dbReference type="Proteomes" id="UP000239236">
    <property type="component" value="Unassembled WGS sequence"/>
</dbReference>
<protein>
    <submittedName>
        <fullName evidence="3">Transglycosylase</fullName>
    </submittedName>
</protein>